<keyword evidence="1 2" id="KW-0378">Hydrolase</keyword>
<dbReference type="GO" id="GO:0016787">
    <property type="term" value="F:hydrolase activity"/>
    <property type="evidence" value="ECO:0007669"/>
    <property type="project" value="UniProtKB-KW"/>
</dbReference>
<proteinExistence type="predicted"/>
<protein>
    <submittedName>
        <fullName evidence="2">HAD hydrolase-like protein</fullName>
    </submittedName>
</protein>
<dbReference type="PANTHER" id="PTHR43316:SF8">
    <property type="entry name" value="HAD FAMILY HYDROLASE"/>
    <property type="match status" value="1"/>
</dbReference>
<organism evidence="2 3">
    <name type="scientific">Segatella salivae</name>
    <dbReference type="NCBI Taxonomy" id="228604"/>
    <lineage>
        <taxon>Bacteria</taxon>
        <taxon>Pseudomonadati</taxon>
        <taxon>Bacteroidota</taxon>
        <taxon>Bacteroidia</taxon>
        <taxon>Bacteroidales</taxon>
        <taxon>Prevotellaceae</taxon>
        <taxon>Segatella</taxon>
    </lineage>
</organism>
<dbReference type="Proteomes" id="UP001196873">
    <property type="component" value="Unassembled WGS sequence"/>
</dbReference>
<name>A0AAW4NL36_9BACT</name>
<sequence>MPIQLKQFKVIAIDADDTLWDCQSHFDNAEAVYCQLLAAYAGAKHVSDALFETEKANMDSLGYGTKAFTLSLIENAVKISEGHISGKIIAEILQLGKALLTFPTTPLPGVEDTLITLNERKTDEGYRLVVFTKGELQDQENKLKRSGLANYFDDIVIVSDKTEEEYRHLCVNNGIHPKELLMIGNSFKSDIAPALSIGAYAIHVPFSVAWKMELAETFDHERLITIENFRDLIAFSTL</sequence>
<dbReference type="EMBL" id="JAHXRF010000009">
    <property type="protein sequence ID" value="MBW4865731.1"/>
    <property type="molecule type" value="Genomic_DNA"/>
</dbReference>
<dbReference type="SFLD" id="SFLDS00003">
    <property type="entry name" value="Haloacid_Dehalogenase"/>
    <property type="match status" value="1"/>
</dbReference>
<evidence type="ECO:0000313" key="3">
    <source>
        <dbReference type="Proteomes" id="UP001196873"/>
    </source>
</evidence>
<comment type="caution">
    <text evidence="2">The sequence shown here is derived from an EMBL/GenBank/DDBJ whole genome shotgun (WGS) entry which is preliminary data.</text>
</comment>
<evidence type="ECO:0000256" key="1">
    <source>
        <dbReference type="ARBA" id="ARBA00022801"/>
    </source>
</evidence>
<reference evidence="2" key="1">
    <citation type="submission" date="2021-07" db="EMBL/GenBank/DDBJ databases">
        <title>Genomic diversity and antimicrobial resistance of Prevotella spp. isolated from chronic lung disease airways.</title>
        <authorList>
            <person name="Webb K.A."/>
            <person name="Olagoke O.S."/>
            <person name="Baird T."/>
            <person name="Neill J."/>
            <person name="Pham A."/>
            <person name="Wells T.J."/>
            <person name="Ramsay K.A."/>
            <person name="Bell S.C."/>
            <person name="Sarovich D.S."/>
            <person name="Price E.P."/>
        </authorList>
    </citation>
    <scope>NUCLEOTIDE SEQUENCE</scope>
    <source>
        <strain evidence="2">SCHI0047.S.3</strain>
    </source>
</reference>
<dbReference type="PANTHER" id="PTHR43316">
    <property type="entry name" value="HYDROLASE, HALOACID DELAHOGENASE-RELATED"/>
    <property type="match status" value="1"/>
</dbReference>
<dbReference type="AlphaFoldDB" id="A0AAW4NL36"/>
<gene>
    <name evidence="2" type="ORF">KZY68_06860</name>
</gene>
<dbReference type="InterPro" id="IPR051540">
    <property type="entry name" value="S-2-haloacid_dehalogenase"/>
</dbReference>
<dbReference type="Pfam" id="PF00702">
    <property type="entry name" value="Hydrolase"/>
    <property type="match status" value="1"/>
</dbReference>
<dbReference type="RefSeq" id="WP_219427807.1">
    <property type="nucleotide sequence ID" value="NZ_JABZUZ010000005.1"/>
</dbReference>
<evidence type="ECO:0000313" key="2">
    <source>
        <dbReference type="EMBL" id="MBW4865731.1"/>
    </source>
</evidence>
<dbReference type="SFLD" id="SFLDG01129">
    <property type="entry name" value="C1.5:_HAD__Beta-PGM__Phosphata"/>
    <property type="match status" value="1"/>
</dbReference>
<accession>A0AAW4NL36</accession>